<feature type="transmembrane region" description="Helical" evidence="10">
    <location>
        <begin position="129"/>
        <end position="156"/>
    </location>
</feature>
<evidence type="ECO:0000256" key="7">
    <source>
        <dbReference type="ARBA" id="ARBA00023098"/>
    </source>
</evidence>
<keyword evidence="4 10" id="KW-0812">Transmembrane</keyword>
<dbReference type="GO" id="GO:0034625">
    <property type="term" value="P:fatty acid elongation, monounsaturated fatty acid"/>
    <property type="evidence" value="ECO:0007669"/>
    <property type="project" value="TreeGrafter"/>
</dbReference>
<proteinExistence type="inferred from homology"/>
<dbReference type="GO" id="GO:0042761">
    <property type="term" value="P:very long-chain fatty acid biosynthetic process"/>
    <property type="evidence" value="ECO:0007669"/>
    <property type="project" value="TreeGrafter"/>
</dbReference>
<keyword evidence="6 10" id="KW-1133">Transmembrane helix</keyword>
<dbReference type="InterPro" id="IPR030457">
    <property type="entry name" value="ELO_CS"/>
</dbReference>
<dbReference type="OrthoDB" id="434092at2759"/>
<dbReference type="PANTHER" id="PTHR11157">
    <property type="entry name" value="FATTY ACID ACYL TRANSFERASE-RELATED"/>
    <property type="match status" value="1"/>
</dbReference>
<dbReference type="EMBL" id="OC937860">
    <property type="protein sequence ID" value="CAD7661268.1"/>
    <property type="molecule type" value="Genomic_DNA"/>
</dbReference>
<dbReference type="GO" id="GO:0019367">
    <property type="term" value="P:fatty acid elongation, saturated fatty acid"/>
    <property type="evidence" value="ECO:0007669"/>
    <property type="project" value="TreeGrafter"/>
</dbReference>
<keyword evidence="8 10" id="KW-0472">Membrane</keyword>
<dbReference type="PROSITE" id="PS01188">
    <property type="entry name" value="ELO"/>
    <property type="match status" value="1"/>
</dbReference>
<protein>
    <recommendedName>
        <fullName evidence="10">Elongation of very long chain fatty acids protein</fullName>
        <ecNumber evidence="10">2.3.1.199</ecNumber>
    </recommendedName>
    <alternativeName>
        <fullName evidence="10">Very-long-chain 3-oxoacyl-CoA synthase</fullName>
    </alternativeName>
</protein>
<feature type="transmembrane region" description="Helical" evidence="10">
    <location>
        <begin position="27"/>
        <end position="47"/>
    </location>
</feature>
<keyword evidence="7 10" id="KW-0443">Lipid metabolism</keyword>
<keyword evidence="9 10" id="KW-0275">Fatty acid biosynthesis</keyword>
<sequence length="215" mass="25730">MLSWLIFVTKLGPYLMKNRKPFVLREIMIAYNLVLVVINAYFIYASLKWLEFGRKSWNPRLPPSNQWSQKAIALLPLKCFYFYTKLFDLLDTIFFVLRKKSNQISFLHVYHHFMVPILVWLTFKQCPVIVIVEVFCLLNSIVHTVMYLYYLLSAFGPQIQPYLWWKRYITRLQLIQFAILIVYSIYCVTSGDLDLPESLKWLGAIQPFIFFYMFS</sequence>
<dbReference type="Proteomes" id="UP000728032">
    <property type="component" value="Unassembled WGS sequence"/>
</dbReference>
<evidence type="ECO:0000256" key="5">
    <source>
        <dbReference type="ARBA" id="ARBA00022832"/>
    </source>
</evidence>
<evidence type="ECO:0000256" key="9">
    <source>
        <dbReference type="ARBA" id="ARBA00023160"/>
    </source>
</evidence>
<dbReference type="GO" id="GO:0005789">
    <property type="term" value="C:endoplasmic reticulum membrane"/>
    <property type="evidence" value="ECO:0007669"/>
    <property type="project" value="TreeGrafter"/>
</dbReference>
<dbReference type="EMBL" id="CAJPVJ010023035">
    <property type="protein sequence ID" value="CAG2178404.1"/>
    <property type="molecule type" value="Genomic_DNA"/>
</dbReference>
<evidence type="ECO:0000256" key="10">
    <source>
        <dbReference type="RuleBase" id="RU361115"/>
    </source>
</evidence>
<evidence type="ECO:0000256" key="1">
    <source>
        <dbReference type="ARBA" id="ARBA00004141"/>
    </source>
</evidence>
<comment type="caution">
    <text evidence="10">Lacks conserved residue(s) required for the propagation of feature annotation.</text>
</comment>
<dbReference type="PANTHER" id="PTHR11157:SF69">
    <property type="entry name" value="ELONGATION OF VERY LONG CHAIN FATTY ACIDS PROTEIN 7"/>
    <property type="match status" value="1"/>
</dbReference>
<evidence type="ECO:0000256" key="6">
    <source>
        <dbReference type="ARBA" id="ARBA00022989"/>
    </source>
</evidence>
<comment type="catalytic activity">
    <reaction evidence="10">
        <text>a very-long-chain acyl-CoA + malonyl-CoA + H(+) = a very-long-chain 3-oxoacyl-CoA + CO2 + CoA</text>
        <dbReference type="Rhea" id="RHEA:32727"/>
        <dbReference type="ChEBI" id="CHEBI:15378"/>
        <dbReference type="ChEBI" id="CHEBI:16526"/>
        <dbReference type="ChEBI" id="CHEBI:57287"/>
        <dbReference type="ChEBI" id="CHEBI:57384"/>
        <dbReference type="ChEBI" id="CHEBI:90725"/>
        <dbReference type="ChEBI" id="CHEBI:90736"/>
        <dbReference type="EC" id="2.3.1.199"/>
    </reaction>
</comment>
<evidence type="ECO:0000313" key="12">
    <source>
        <dbReference type="Proteomes" id="UP000728032"/>
    </source>
</evidence>
<keyword evidence="2 10" id="KW-0444">Lipid biosynthesis</keyword>
<comment type="similarity">
    <text evidence="10">Belongs to the ELO family.</text>
</comment>
<evidence type="ECO:0000256" key="3">
    <source>
        <dbReference type="ARBA" id="ARBA00022679"/>
    </source>
</evidence>
<dbReference type="GO" id="GO:0034626">
    <property type="term" value="P:fatty acid elongation, polyunsaturated fatty acid"/>
    <property type="evidence" value="ECO:0007669"/>
    <property type="project" value="TreeGrafter"/>
</dbReference>
<evidence type="ECO:0000256" key="2">
    <source>
        <dbReference type="ARBA" id="ARBA00022516"/>
    </source>
</evidence>
<accession>A0A7R9MLH5</accession>
<evidence type="ECO:0000313" key="11">
    <source>
        <dbReference type="EMBL" id="CAD7661268.1"/>
    </source>
</evidence>
<comment type="subcellular location">
    <subcellularLocation>
        <location evidence="1">Membrane</location>
        <topology evidence="1">Multi-pass membrane protein</topology>
    </subcellularLocation>
</comment>
<keyword evidence="12" id="KW-1185">Reference proteome</keyword>
<gene>
    <name evidence="11" type="ORF">ONB1V03_LOCUS17829</name>
</gene>
<dbReference type="AlphaFoldDB" id="A0A7R9MLH5"/>
<feature type="transmembrane region" description="Helical" evidence="10">
    <location>
        <begin position="104"/>
        <end position="123"/>
    </location>
</feature>
<keyword evidence="3 10" id="KW-0808">Transferase</keyword>
<dbReference type="GO" id="GO:0009922">
    <property type="term" value="F:fatty acid elongase activity"/>
    <property type="evidence" value="ECO:0007669"/>
    <property type="project" value="UniProtKB-EC"/>
</dbReference>
<keyword evidence="5 10" id="KW-0276">Fatty acid metabolism</keyword>
<dbReference type="GO" id="GO:0030148">
    <property type="term" value="P:sphingolipid biosynthetic process"/>
    <property type="evidence" value="ECO:0007669"/>
    <property type="project" value="TreeGrafter"/>
</dbReference>
<dbReference type="EC" id="2.3.1.199" evidence="10"/>
<name>A0A7R9MLH5_9ACAR</name>
<evidence type="ECO:0000256" key="8">
    <source>
        <dbReference type="ARBA" id="ARBA00023136"/>
    </source>
</evidence>
<dbReference type="Pfam" id="PF01151">
    <property type="entry name" value="ELO"/>
    <property type="match status" value="1"/>
</dbReference>
<reference evidence="11" key="1">
    <citation type="submission" date="2020-11" db="EMBL/GenBank/DDBJ databases">
        <authorList>
            <person name="Tran Van P."/>
        </authorList>
    </citation>
    <scope>NUCLEOTIDE SEQUENCE</scope>
</reference>
<organism evidence="11">
    <name type="scientific">Oppiella nova</name>
    <dbReference type="NCBI Taxonomy" id="334625"/>
    <lineage>
        <taxon>Eukaryota</taxon>
        <taxon>Metazoa</taxon>
        <taxon>Ecdysozoa</taxon>
        <taxon>Arthropoda</taxon>
        <taxon>Chelicerata</taxon>
        <taxon>Arachnida</taxon>
        <taxon>Acari</taxon>
        <taxon>Acariformes</taxon>
        <taxon>Sarcoptiformes</taxon>
        <taxon>Oribatida</taxon>
        <taxon>Brachypylina</taxon>
        <taxon>Oppioidea</taxon>
        <taxon>Oppiidae</taxon>
        <taxon>Oppiella</taxon>
    </lineage>
</organism>
<feature type="transmembrane region" description="Helical" evidence="10">
    <location>
        <begin position="168"/>
        <end position="186"/>
    </location>
</feature>
<dbReference type="InterPro" id="IPR002076">
    <property type="entry name" value="ELO_fam"/>
</dbReference>
<evidence type="ECO:0000256" key="4">
    <source>
        <dbReference type="ARBA" id="ARBA00022692"/>
    </source>
</evidence>
<feature type="non-terminal residue" evidence="11">
    <location>
        <position position="1"/>
    </location>
</feature>